<proteinExistence type="predicted"/>
<gene>
    <name evidence="2" type="ORF">J5Y06_21635</name>
</gene>
<dbReference type="EMBL" id="JAGIYY010000012">
    <property type="protein sequence ID" value="MBP0441257.1"/>
    <property type="molecule type" value="Genomic_DNA"/>
</dbReference>
<dbReference type="Proteomes" id="UP000666240">
    <property type="component" value="Unassembled WGS sequence"/>
</dbReference>
<feature type="transmembrane region" description="Helical" evidence="1">
    <location>
        <begin position="45"/>
        <end position="64"/>
    </location>
</feature>
<keyword evidence="1" id="KW-0812">Transmembrane</keyword>
<evidence type="ECO:0000313" key="3">
    <source>
        <dbReference type="Proteomes" id="UP000666240"/>
    </source>
</evidence>
<dbReference type="AlphaFoldDB" id="A0A8J7R3S5"/>
<keyword evidence="1" id="KW-0472">Membrane</keyword>
<comment type="caution">
    <text evidence="2">The sequence shown here is derived from an EMBL/GenBank/DDBJ whole genome shotgun (WGS) entry which is preliminary data.</text>
</comment>
<organism evidence="2 3">
    <name type="scientific">Tianweitania sediminis</name>
    <dbReference type="NCBI Taxonomy" id="1502156"/>
    <lineage>
        <taxon>Bacteria</taxon>
        <taxon>Pseudomonadati</taxon>
        <taxon>Pseudomonadota</taxon>
        <taxon>Alphaproteobacteria</taxon>
        <taxon>Hyphomicrobiales</taxon>
        <taxon>Phyllobacteriaceae</taxon>
        <taxon>Tianweitania</taxon>
    </lineage>
</organism>
<sequence>MYGTGHSATRPTGSIPRVRRAYWAVAAFALGLPLAAMPFTNEVNWGFSDFLHAALLLGGTGVALEIAGRTIRSQGAATLTALLLVAVLLAVWAHLAVGVF</sequence>
<feature type="transmembrane region" description="Helical" evidence="1">
    <location>
        <begin position="76"/>
        <end position="97"/>
    </location>
</feature>
<dbReference type="RefSeq" id="WP_209337283.1">
    <property type="nucleotide sequence ID" value="NZ_JAGIYY010000012.1"/>
</dbReference>
<evidence type="ECO:0000256" key="1">
    <source>
        <dbReference type="SAM" id="Phobius"/>
    </source>
</evidence>
<feature type="transmembrane region" description="Helical" evidence="1">
    <location>
        <begin position="21"/>
        <end position="39"/>
    </location>
</feature>
<name>A0A8J7R3S5_9HYPH</name>
<keyword evidence="1" id="KW-1133">Transmembrane helix</keyword>
<reference evidence="2" key="1">
    <citation type="submission" date="2021-03" db="EMBL/GenBank/DDBJ databases">
        <title>Genome sequencing and assembly of Tianweitania sediminis.</title>
        <authorList>
            <person name="Chhetri G."/>
        </authorList>
    </citation>
    <scope>NUCLEOTIDE SEQUENCE</scope>
    <source>
        <strain evidence="2">Z8</strain>
    </source>
</reference>
<keyword evidence="3" id="KW-1185">Reference proteome</keyword>
<protein>
    <submittedName>
        <fullName evidence="2">Uncharacterized protein</fullName>
    </submittedName>
</protein>
<evidence type="ECO:0000313" key="2">
    <source>
        <dbReference type="EMBL" id="MBP0441257.1"/>
    </source>
</evidence>
<accession>A0A8J7R3S5</accession>